<dbReference type="AlphaFoldDB" id="A0ABD1TMK7"/>
<feature type="region of interest" description="Disordered" evidence="1">
    <location>
        <begin position="36"/>
        <end position="92"/>
    </location>
</feature>
<reference evidence="3" key="1">
    <citation type="submission" date="2024-07" db="EMBL/GenBank/DDBJ databases">
        <title>Two chromosome-level genome assemblies of Korean endemic species Abeliophyllum distichum and Forsythia ovata (Oleaceae).</title>
        <authorList>
            <person name="Jang H."/>
        </authorList>
    </citation>
    <scope>NUCLEOTIDE SEQUENCE [LARGE SCALE GENOMIC DNA]</scope>
</reference>
<comment type="caution">
    <text evidence="2">The sequence shown here is derived from an EMBL/GenBank/DDBJ whole genome shotgun (WGS) entry which is preliminary data.</text>
</comment>
<feature type="compositionally biased region" description="Low complexity" evidence="1">
    <location>
        <begin position="58"/>
        <end position="70"/>
    </location>
</feature>
<organism evidence="2 3">
    <name type="scientific">Forsythia ovata</name>
    <dbReference type="NCBI Taxonomy" id="205694"/>
    <lineage>
        <taxon>Eukaryota</taxon>
        <taxon>Viridiplantae</taxon>
        <taxon>Streptophyta</taxon>
        <taxon>Embryophyta</taxon>
        <taxon>Tracheophyta</taxon>
        <taxon>Spermatophyta</taxon>
        <taxon>Magnoliopsida</taxon>
        <taxon>eudicotyledons</taxon>
        <taxon>Gunneridae</taxon>
        <taxon>Pentapetalae</taxon>
        <taxon>asterids</taxon>
        <taxon>lamiids</taxon>
        <taxon>Lamiales</taxon>
        <taxon>Oleaceae</taxon>
        <taxon>Forsythieae</taxon>
        <taxon>Forsythia</taxon>
    </lineage>
</organism>
<evidence type="ECO:0000256" key="1">
    <source>
        <dbReference type="SAM" id="MobiDB-lite"/>
    </source>
</evidence>
<dbReference type="EMBL" id="JBFOLJ010000008">
    <property type="protein sequence ID" value="KAL2513973.1"/>
    <property type="molecule type" value="Genomic_DNA"/>
</dbReference>
<evidence type="ECO:0000313" key="3">
    <source>
        <dbReference type="Proteomes" id="UP001604277"/>
    </source>
</evidence>
<protein>
    <submittedName>
        <fullName evidence="2">Uncharacterized protein</fullName>
    </submittedName>
</protein>
<dbReference type="Proteomes" id="UP001604277">
    <property type="component" value="Unassembled WGS sequence"/>
</dbReference>
<keyword evidence="3" id="KW-1185">Reference proteome</keyword>
<proteinExistence type="predicted"/>
<name>A0ABD1TMK7_9LAMI</name>
<feature type="compositionally biased region" description="Basic residues" evidence="1">
    <location>
        <begin position="126"/>
        <end position="139"/>
    </location>
</feature>
<gene>
    <name evidence="2" type="ORF">Fot_27944</name>
</gene>
<evidence type="ECO:0000313" key="2">
    <source>
        <dbReference type="EMBL" id="KAL2513973.1"/>
    </source>
</evidence>
<feature type="region of interest" description="Disordered" evidence="1">
    <location>
        <begin position="120"/>
        <end position="139"/>
    </location>
</feature>
<accession>A0ABD1TMK7</accession>
<sequence>MGLVHLSIIFRKSYKYVLFADWYGDDVVQLETDVASQNANQCQPDVTKDKLQSRRSRQSASTATSKPSPSDFHFMPTPRIVPRNSDEPPSDVMASELLNEVHSQSFSFDNMVDELQQMEEDEQVRMKSKRAKNRRIAKR</sequence>